<dbReference type="AlphaFoldDB" id="A0A1V6TPA1"/>
<dbReference type="Proteomes" id="UP000191285">
    <property type="component" value="Unassembled WGS sequence"/>
</dbReference>
<sequence>MKWQSTLLIVGAVASQAFAGEDTIECTINQKYTRADDLQDGIDYLNGLSGQPTAEAGKCNRVSCSYGAGIYVCSDDGKDHPLKSWGTVADVTQKLADKCISGETINGRLHSSDGWGVIIQGASC</sequence>
<dbReference type="OrthoDB" id="3552888at2759"/>
<gene>
    <name evidence="2" type="ORF">PENSTE_c004G02504</name>
</gene>
<dbReference type="PANTHER" id="PTHR35605:SF1">
    <property type="entry name" value="ECP2 EFFECTOR PROTEIN DOMAIN-CONTAINING PROTEIN-RELATED"/>
    <property type="match status" value="1"/>
</dbReference>
<dbReference type="EMBL" id="MLKD01000004">
    <property type="protein sequence ID" value="OQE27814.1"/>
    <property type="molecule type" value="Genomic_DNA"/>
</dbReference>
<evidence type="ECO:0000313" key="2">
    <source>
        <dbReference type="EMBL" id="OQE27814.1"/>
    </source>
</evidence>
<reference evidence="3" key="1">
    <citation type="journal article" date="2017" name="Nat. Microbiol.">
        <title>Global analysis of biosynthetic gene clusters reveals vast potential of secondary metabolite production in Penicillium species.</title>
        <authorList>
            <person name="Nielsen J.C."/>
            <person name="Grijseels S."/>
            <person name="Prigent S."/>
            <person name="Ji B."/>
            <person name="Dainat J."/>
            <person name="Nielsen K.F."/>
            <person name="Frisvad J.C."/>
            <person name="Workman M."/>
            <person name="Nielsen J."/>
        </authorList>
    </citation>
    <scope>NUCLEOTIDE SEQUENCE [LARGE SCALE GENOMIC DNA]</scope>
    <source>
        <strain evidence="3">IBT 24891</strain>
    </source>
</reference>
<proteinExistence type="predicted"/>
<keyword evidence="1" id="KW-0732">Signal</keyword>
<protein>
    <recommendedName>
        <fullName evidence="4">Ecp2 effector protein domain-containing protein</fullName>
    </recommendedName>
</protein>
<evidence type="ECO:0000256" key="1">
    <source>
        <dbReference type="SAM" id="SignalP"/>
    </source>
</evidence>
<organism evidence="2 3">
    <name type="scientific">Penicillium steckii</name>
    <dbReference type="NCBI Taxonomy" id="303698"/>
    <lineage>
        <taxon>Eukaryota</taxon>
        <taxon>Fungi</taxon>
        <taxon>Dikarya</taxon>
        <taxon>Ascomycota</taxon>
        <taxon>Pezizomycotina</taxon>
        <taxon>Eurotiomycetes</taxon>
        <taxon>Eurotiomycetidae</taxon>
        <taxon>Eurotiales</taxon>
        <taxon>Aspergillaceae</taxon>
        <taxon>Penicillium</taxon>
    </lineage>
</organism>
<accession>A0A1V6TPA1</accession>
<keyword evidence="3" id="KW-1185">Reference proteome</keyword>
<comment type="caution">
    <text evidence="2">The sequence shown here is derived from an EMBL/GenBank/DDBJ whole genome shotgun (WGS) entry which is preliminary data.</text>
</comment>
<evidence type="ECO:0000313" key="3">
    <source>
        <dbReference type="Proteomes" id="UP000191285"/>
    </source>
</evidence>
<feature type="chain" id="PRO_5011986004" description="Ecp2 effector protein domain-containing protein" evidence="1">
    <location>
        <begin position="20"/>
        <end position="124"/>
    </location>
</feature>
<evidence type="ECO:0008006" key="4">
    <source>
        <dbReference type="Google" id="ProtNLM"/>
    </source>
</evidence>
<dbReference type="PANTHER" id="PTHR35605">
    <property type="entry name" value="ECP2 EFFECTOR PROTEIN DOMAIN-CONTAINING PROTEIN-RELATED"/>
    <property type="match status" value="1"/>
</dbReference>
<name>A0A1V6TPA1_9EURO</name>
<feature type="signal peptide" evidence="1">
    <location>
        <begin position="1"/>
        <end position="19"/>
    </location>
</feature>